<organism evidence="2 3">
    <name type="scientific">Chiloscyllium punctatum</name>
    <name type="common">Brownbanded bambooshark</name>
    <name type="synonym">Hemiscyllium punctatum</name>
    <dbReference type="NCBI Taxonomy" id="137246"/>
    <lineage>
        <taxon>Eukaryota</taxon>
        <taxon>Metazoa</taxon>
        <taxon>Chordata</taxon>
        <taxon>Craniata</taxon>
        <taxon>Vertebrata</taxon>
        <taxon>Chondrichthyes</taxon>
        <taxon>Elasmobranchii</taxon>
        <taxon>Galeomorphii</taxon>
        <taxon>Galeoidea</taxon>
        <taxon>Orectolobiformes</taxon>
        <taxon>Hemiscylliidae</taxon>
        <taxon>Chiloscyllium</taxon>
    </lineage>
</organism>
<evidence type="ECO:0000256" key="1">
    <source>
        <dbReference type="SAM" id="SignalP"/>
    </source>
</evidence>
<dbReference type="STRING" id="137246.A0A401SJ92"/>
<dbReference type="Gene3D" id="3.40.50.2300">
    <property type="match status" value="1"/>
</dbReference>
<evidence type="ECO:0000313" key="3">
    <source>
        <dbReference type="Proteomes" id="UP000287033"/>
    </source>
</evidence>
<accession>A0A401SJ92</accession>
<sequence>MRAAALSWRGAGTLCTLLPTATAHTPAMECRQRLWTLLGFLHAVLSLCQPHPQPCHILNRIGHTVRLGTVLPSSRRALLQQALLEGVEAALRDTLLPYNLSLETVSSQGWQPDPQSLLQSVCQSVVVRGVAAILAFPQSTDQLVQMDFLASFLEIPFISIMERGEGLVTEVGDRASYPTSVGVKLEIPLCLSTWCKEVCIVPAVYCGVK</sequence>
<evidence type="ECO:0008006" key="4">
    <source>
        <dbReference type="Google" id="ProtNLM"/>
    </source>
</evidence>
<name>A0A401SJ92_CHIPU</name>
<dbReference type="OrthoDB" id="9950567at2759"/>
<evidence type="ECO:0000313" key="2">
    <source>
        <dbReference type="EMBL" id="GCC30413.1"/>
    </source>
</evidence>
<dbReference type="AlphaFoldDB" id="A0A401SJ92"/>
<keyword evidence="1" id="KW-0732">Signal</keyword>
<keyword evidence="3" id="KW-1185">Reference proteome</keyword>
<comment type="caution">
    <text evidence="2">The sequence shown here is derived from an EMBL/GenBank/DDBJ whole genome shotgun (WGS) entry which is preliminary data.</text>
</comment>
<feature type="chain" id="PRO_5019331675" description="Receptor ligand binding region domain-containing protein" evidence="1">
    <location>
        <begin position="24"/>
        <end position="209"/>
    </location>
</feature>
<feature type="signal peptide" evidence="1">
    <location>
        <begin position="1"/>
        <end position="23"/>
    </location>
</feature>
<reference evidence="2 3" key="1">
    <citation type="journal article" date="2018" name="Nat. Ecol. Evol.">
        <title>Shark genomes provide insights into elasmobranch evolution and the origin of vertebrates.</title>
        <authorList>
            <person name="Hara Y"/>
            <person name="Yamaguchi K"/>
            <person name="Onimaru K"/>
            <person name="Kadota M"/>
            <person name="Koyanagi M"/>
            <person name="Keeley SD"/>
            <person name="Tatsumi K"/>
            <person name="Tanaka K"/>
            <person name="Motone F"/>
            <person name="Kageyama Y"/>
            <person name="Nozu R"/>
            <person name="Adachi N"/>
            <person name="Nishimura O"/>
            <person name="Nakagawa R"/>
            <person name="Tanegashima C"/>
            <person name="Kiyatake I"/>
            <person name="Matsumoto R"/>
            <person name="Murakumo K"/>
            <person name="Nishida K"/>
            <person name="Terakita A"/>
            <person name="Kuratani S"/>
            <person name="Sato K"/>
            <person name="Hyodo S Kuraku.S."/>
        </authorList>
    </citation>
    <scope>NUCLEOTIDE SEQUENCE [LARGE SCALE GENOMIC DNA]</scope>
</reference>
<protein>
    <recommendedName>
        <fullName evidence="4">Receptor ligand binding region domain-containing protein</fullName>
    </recommendedName>
</protein>
<gene>
    <name evidence="2" type="ORF">chiPu_0008864</name>
</gene>
<dbReference type="Proteomes" id="UP000287033">
    <property type="component" value="Unassembled WGS sequence"/>
</dbReference>
<proteinExistence type="predicted"/>
<dbReference type="EMBL" id="BEZZ01000301">
    <property type="protein sequence ID" value="GCC30413.1"/>
    <property type="molecule type" value="Genomic_DNA"/>
</dbReference>